<evidence type="ECO:0000313" key="6">
    <source>
        <dbReference type="EMBL" id="VDM40065.1"/>
    </source>
</evidence>
<dbReference type="GO" id="GO:0005770">
    <property type="term" value="C:late endosome"/>
    <property type="evidence" value="ECO:0007669"/>
    <property type="project" value="UniProtKB-SubCell"/>
</dbReference>
<dbReference type="GO" id="GO:0006886">
    <property type="term" value="P:intracellular protein transport"/>
    <property type="evidence" value="ECO:0007669"/>
    <property type="project" value="TreeGrafter"/>
</dbReference>
<dbReference type="InterPro" id="IPR040057">
    <property type="entry name" value="Spe-39"/>
</dbReference>
<dbReference type="PANTHER" id="PTHR13364">
    <property type="entry name" value="DEFECTIVE SPERMATOGENESIS PROTEIN 39"/>
    <property type="match status" value="1"/>
</dbReference>
<evidence type="ECO:0000256" key="1">
    <source>
        <dbReference type="ARBA" id="ARBA00004412"/>
    </source>
</evidence>
<keyword evidence="7" id="KW-1185">Reference proteome</keyword>
<dbReference type="PANTHER" id="PTHR13364:SF6">
    <property type="entry name" value="SPERMATOGENESIS-DEFECTIVE PROTEIN 39 HOMOLOG"/>
    <property type="match status" value="1"/>
</dbReference>
<dbReference type="GO" id="GO:0005769">
    <property type="term" value="C:early endosome"/>
    <property type="evidence" value="ECO:0007669"/>
    <property type="project" value="UniProtKB-SubCell"/>
</dbReference>
<proteinExistence type="predicted"/>
<keyword evidence="4" id="KW-0967">Endosome</keyword>
<dbReference type="GO" id="GO:0007034">
    <property type="term" value="P:vacuolar transport"/>
    <property type="evidence" value="ECO:0007669"/>
    <property type="project" value="TreeGrafter"/>
</dbReference>
<organism evidence="7 8">
    <name type="scientific">Toxocara canis</name>
    <name type="common">Canine roundworm</name>
    <dbReference type="NCBI Taxonomy" id="6265"/>
    <lineage>
        <taxon>Eukaryota</taxon>
        <taxon>Metazoa</taxon>
        <taxon>Ecdysozoa</taxon>
        <taxon>Nematoda</taxon>
        <taxon>Chromadorea</taxon>
        <taxon>Rhabditida</taxon>
        <taxon>Spirurina</taxon>
        <taxon>Ascaridomorpha</taxon>
        <taxon>Ascaridoidea</taxon>
        <taxon>Toxocaridae</taxon>
        <taxon>Toxocara</taxon>
    </lineage>
</organism>
<gene>
    <name evidence="6" type="ORF">TCNE_LOCUS8744</name>
</gene>
<evidence type="ECO:0000313" key="7">
    <source>
        <dbReference type="Proteomes" id="UP000050794"/>
    </source>
</evidence>
<protein>
    <submittedName>
        <fullName evidence="8">VPS33B-interacting protein in apical-basolateral polarity regulator</fullName>
    </submittedName>
</protein>
<evidence type="ECO:0000256" key="5">
    <source>
        <dbReference type="ARBA" id="ARBA00023329"/>
    </source>
</evidence>
<dbReference type="WBParaSite" id="TCNE_0000874401-mRNA-1">
    <property type="protein sequence ID" value="TCNE_0000874401-mRNA-1"/>
    <property type="gene ID" value="TCNE_0000874401"/>
</dbReference>
<evidence type="ECO:0000313" key="8">
    <source>
        <dbReference type="WBParaSite" id="TCNE_0000874401-mRNA-1"/>
    </source>
</evidence>
<evidence type="ECO:0000256" key="4">
    <source>
        <dbReference type="ARBA" id="ARBA00022753"/>
    </source>
</evidence>
<comment type="subcellular location">
    <subcellularLocation>
        <location evidence="2">Cytoplasmic vesicle</location>
    </subcellularLocation>
    <subcellularLocation>
        <location evidence="1">Early endosome</location>
    </subcellularLocation>
    <subcellularLocation>
        <location evidence="3">Late endosome</location>
    </subcellularLocation>
</comment>
<evidence type="ECO:0000256" key="3">
    <source>
        <dbReference type="ARBA" id="ARBA00004603"/>
    </source>
</evidence>
<dbReference type="Gene3D" id="1.10.150.780">
    <property type="entry name" value="Vps16, C-terminal region"/>
    <property type="match status" value="1"/>
</dbReference>
<dbReference type="EMBL" id="UYWY01019987">
    <property type="protein sequence ID" value="VDM40065.1"/>
    <property type="molecule type" value="Genomic_DNA"/>
</dbReference>
<keyword evidence="5" id="KW-0968">Cytoplasmic vesicle</keyword>
<reference evidence="6 7" key="2">
    <citation type="submission" date="2018-11" db="EMBL/GenBank/DDBJ databases">
        <authorList>
            <consortium name="Pathogen Informatics"/>
        </authorList>
    </citation>
    <scope>NUCLEOTIDE SEQUENCE [LARGE SCALE GENOMIC DNA]</scope>
</reference>
<sequence length="567" mass="62824">MAAHRKFTFDDPEDSYWNQNARSSFFDDAPSTSNAAAARAALDELFETQIRFGNDDASSTTESAEIFAENGTASPSSPVGAVLSMPAEGMVLYGSGANAASTSYGPKLSLQNCLNAAEVRGLSEVGRVFSAKSAASIVSEGSVGSFSNESSTTQLDYSRLKSEHRKLQKHLEQIRHDRFRAADPVLTIRRLLKGEPVTMDLYRSKKEKLELLDEALDSFDGNVITAVLLFLRRSLSESIFREILLRKSIAADHYVAYLKEVEDFDQLTTTLFALGRNDEAAMVEYSVACRKRDVEQRVQTLQRCLQSGFSDPTLAPQAKLVNEYIDLLQRQIPIDAADETAIKMGRAETFKQFPKAVSLIGQPLLTTLYYCCLYHYDLPMNAFASPLSLKEVFQVNEKQYTWMAVSALSRTKRWDDIERLLTSKRLLGGLKIVCPFAWRQLFDLLSIDGPPPKDAAGSSSVVELRLRMREDLGSIPGCFPDRSPAGRPPPGGPKLVLCKFLRAVPDVGERRELAEQYPDASEVVVECLVAQRDRQGLTAFLTRLTPHTPDAYKALNALNNTVGFSLS</sequence>
<accession>A0A183UJS4</accession>
<dbReference type="Proteomes" id="UP000050794">
    <property type="component" value="Unassembled WGS sequence"/>
</dbReference>
<reference evidence="8" key="1">
    <citation type="submission" date="2016-06" db="UniProtKB">
        <authorList>
            <consortium name="WormBaseParasite"/>
        </authorList>
    </citation>
    <scope>IDENTIFICATION</scope>
</reference>
<name>A0A183UJS4_TOXCA</name>
<dbReference type="InterPro" id="IPR038132">
    <property type="entry name" value="Vps16_C_sf"/>
</dbReference>
<dbReference type="AlphaFoldDB" id="A0A183UJS4"/>
<evidence type="ECO:0000256" key="2">
    <source>
        <dbReference type="ARBA" id="ARBA00004541"/>
    </source>
</evidence>